<evidence type="ECO:0008006" key="3">
    <source>
        <dbReference type="Google" id="ProtNLM"/>
    </source>
</evidence>
<comment type="caution">
    <text evidence="1">The sequence shown here is derived from an EMBL/GenBank/DDBJ whole genome shotgun (WGS) entry which is preliminary data.</text>
</comment>
<accession>A0AAW2GX27</accession>
<dbReference type="AlphaFoldDB" id="A0AAW2GX27"/>
<keyword evidence="2" id="KW-1185">Reference proteome</keyword>
<reference evidence="1 2" key="1">
    <citation type="submission" date="2023-03" db="EMBL/GenBank/DDBJ databases">
        <title>High recombination rates correlate with genetic variation in Cardiocondyla obscurior ants.</title>
        <authorList>
            <person name="Errbii M."/>
        </authorList>
    </citation>
    <scope>NUCLEOTIDE SEQUENCE [LARGE SCALE GENOMIC DNA]</scope>
    <source>
        <strain evidence="1">Alpha-2009</strain>
        <tissue evidence="1">Whole body</tissue>
    </source>
</reference>
<gene>
    <name evidence="1" type="ORF">PUN28_002999</name>
</gene>
<name>A0AAW2GX27_9HYME</name>
<organism evidence="1 2">
    <name type="scientific">Cardiocondyla obscurior</name>
    <dbReference type="NCBI Taxonomy" id="286306"/>
    <lineage>
        <taxon>Eukaryota</taxon>
        <taxon>Metazoa</taxon>
        <taxon>Ecdysozoa</taxon>
        <taxon>Arthropoda</taxon>
        <taxon>Hexapoda</taxon>
        <taxon>Insecta</taxon>
        <taxon>Pterygota</taxon>
        <taxon>Neoptera</taxon>
        <taxon>Endopterygota</taxon>
        <taxon>Hymenoptera</taxon>
        <taxon>Apocrita</taxon>
        <taxon>Aculeata</taxon>
        <taxon>Formicoidea</taxon>
        <taxon>Formicidae</taxon>
        <taxon>Myrmicinae</taxon>
        <taxon>Cardiocondyla</taxon>
    </lineage>
</organism>
<dbReference type="Proteomes" id="UP001430953">
    <property type="component" value="Unassembled WGS sequence"/>
</dbReference>
<sequence>MSVSCMTSFSTCFIGVVLEEERHIFVEISRYWSVVLI</sequence>
<evidence type="ECO:0000313" key="2">
    <source>
        <dbReference type="Proteomes" id="UP001430953"/>
    </source>
</evidence>
<dbReference type="EMBL" id="JADYXP020000002">
    <property type="protein sequence ID" value="KAL0131840.1"/>
    <property type="molecule type" value="Genomic_DNA"/>
</dbReference>
<evidence type="ECO:0000313" key="1">
    <source>
        <dbReference type="EMBL" id="KAL0131840.1"/>
    </source>
</evidence>
<protein>
    <recommendedName>
        <fullName evidence="3">NADH dehydrogenase subunit 1</fullName>
    </recommendedName>
</protein>
<proteinExistence type="predicted"/>